<comment type="caution">
    <text evidence="1">The sequence shown here is derived from an EMBL/GenBank/DDBJ whole genome shotgun (WGS) entry which is preliminary data.</text>
</comment>
<reference evidence="1 2" key="1">
    <citation type="submission" date="2019-07" db="EMBL/GenBank/DDBJ databases">
        <title>Whole genome shotgun sequence of Nocardia ninae NBRC 108245.</title>
        <authorList>
            <person name="Hosoyama A."/>
            <person name="Uohara A."/>
            <person name="Ohji S."/>
            <person name="Ichikawa N."/>
        </authorList>
    </citation>
    <scope>NUCLEOTIDE SEQUENCE [LARGE SCALE GENOMIC DNA]</scope>
    <source>
        <strain evidence="1 2">NBRC 108245</strain>
    </source>
</reference>
<dbReference type="InterPro" id="IPR036412">
    <property type="entry name" value="HAD-like_sf"/>
</dbReference>
<dbReference type="RefSeq" id="WP_135236870.1">
    <property type="nucleotide sequence ID" value="NZ_BJXA01000057.1"/>
</dbReference>
<accession>A0A511MNT0</accession>
<dbReference type="InterPro" id="IPR023198">
    <property type="entry name" value="PGP-like_dom2"/>
</dbReference>
<name>A0A511MNT0_9NOCA</name>
<organism evidence="1 2">
    <name type="scientific">Nocardia ninae NBRC 108245</name>
    <dbReference type="NCBI Taxonomy" id="1210091"/>
    <lineage>
        <taxon>Bacteria</taxon>
        <taxon>Bacillati</taxon>
        <taxon>Actinomycetota</taxon>
        <taxon>Actinomycetes</taxon>
        <taxon>Mycobacteriales</taxon>
        <taxon>Nocardiaceae</taxon>
        <taxon>Nocardia</taxon>
    </lineage>
</organism>
<dbReference type="InterPro" id="IPR006439">
    <property type="entry name" value="HAD-SF_hydro_IA"/>
</dbReference>
<dbReference type="SUPFAM" id="SSF56784">
    <property type="entry name" value="HAD-like"/>
    <property type="match status" value="1"/>
</dbReference>
<dbReference type="Proteomes" id="UP000321424">
    <property type="component" value="Unassembled WGS sequence"/>
</dbReference>
<dbReference type="NCBIfam" id="TIGR01509">
    <property type="entry name" value="HAD-SF-IA-v3"/>
    <property type="match status" value="1"/>
</dbReference>
<dbReference type="InterPro" id="IPR023214">
    <property type="entry name" value="HAD_sf"/>
</dbReference>
<dbReference type="InterPro" id="IPR041492">
    <property type="entry name" value="HAD_2"/>
</dbReference>
<dbReference type="PANTHER" id="PTHR18901:SF38">
    <property type="entry name" value="PSEUDOURIDINE-5'-PHOSPHATASE"/>
    <property type="match status" value="1"/>
</dbReference>
<dbReference type="PANTHER" id="PTHR18901">
    <property type="entry name" value="2-DEOXYGLUCOSE-6-PHOSPHATE PHOSPHATASE 2"/>
    <property type="match status" value="1"/>
</dbReference>
<sequence>MNAENPVRAVVFDMDGLLIDSESLAMESLVSAGAELGYEMAPEFCRSMIGVPADRCRTLAAAAYGRGFPLEEYFDLHEVHLRRLVDGGRLTTKPGAVALLDALDAQGVPKAIATSSSRERADHHLQLAGIADRFDVVVTRQDVTKGKPDPEPYLKAMAALGGEVETTLALEDSTNGLRAACAAGLRCILVPDLVQPTEESRRLAHRLYPDLHQVIEYLAVANAASTASTA</sequence>
<dbReference type="SFLD" id="SFLDG01135">
    <property type="entry name" value="C1.5.6:_HAD__Beta-PGM__Phospha"/>
    <property type="match status" value="1"/>
</dbReference>
<keyword evidence="1" id="KW-0378">Hydrolase</keyword>
<keyword evidence="2" id="KW-1185">Reference proteome</keyword>
<dbReference type="SFLD" id="SFLDS00003">
    <property type="entry name" value="Haloacid_Dehalogenase"/>
    <property type="match status" value="1"/>
</dbReference>
<proteinExistence type="predicted"/>
<dbReference type="EMBL" id="BJXA01000057">
    <property type="protein sequence ID" value="GEM41787.1"/>
    <property type="molecule type" value="Genomic_DNA"/>
</dbReference>
<evidence type="ECO:0000313" key="1">
    <source>
        <dbReference type="EMBL" id="GEM41787.1"/>
    </source>
</evidence>
<gene>
    <name evidence="1" type="ORF">NN4_63060</name>
</gene>
<dbReference type="AlphaFoldDB" id="A0A511MNT0"/>
<dbReference type="SFLD" id="SFLDG01129">
    <property type="entry name" value="C1.5:_HAD__Beta-PGM__Phosphata"/>
    <property type="match status" value="1"/>
</dbReference>
<dbReference type="GO" id="GO:0016787">
    <property type="term" value="F:hydrolase activity"/>
    <property type="evidence" value="ECO:0007669"/>
    <property type="project" value="UniProtKB-KW"/>
</dbReference>
<dbReference type="OrthoDB" id="9812856at2"/>
<dbReference type="Pfam" id="PF13419">
    <property type="entry name" value="HAD_2"/>
    <property type="match status" value="1"/>
</dbReference>
<dbReference type="Gene3D" id="1.10.150.240">
    <property type="entry name" value="Putative phosphatase, domain 2"/>
    <property type="match status" value="1"/>
</dbReference>
<protein>
    <submittedName>
        <fullName evidence="1">Hydrolase</fullName>
    </submittedName>
</protein>
<evidence type="ECO:0000313" key="2">
    <source>
        <dbReference type="Proteomes" id="UP000321424"/>
    </source>
</evidence>
<dbReference type="Gene3D" id="3.40.50.1000">
    <property type="entry name" value="HAD superfamily/HAD-like"/>
    <property type="match status" value="1"/>
</dbReference>